<reference evidence="1" key="2">
    <citation type="journal article" date="2014" name="ISME J.">
        <title>Microbial stratification in low pH oxic and suboxic macroscopic growths along an acid mine drainage.</title>
        <authorList>
            <person name="Mendez-Garcia C."/>
            <person name="Mesa V."/>
            <person name="Sprenger R.R."/>
            <person name="Richter M."/>
            <person name="Diez M.S."/>
            <person name="Solano J."/>
            <person name="Bargiela R."/>
            <person name="Golyshina O.V."/>
            <person name="Manteca A."/>
            <person name="Ramos J.L."/>
            <person name="Gallego J.R."/>
            <person name="Llorente I."/>
            <person name="Martins Dos Santos V.A."/>
            <person name="Jensen O.N."/>
            <person name="Pelaez A.I."/>
            <person name="Sanchez J."/>
            <person name="Ferrer M."/>
        </authorList>
    </citation>
    <scope>NUCLEOTIDE SEQUENCE</scope>
</reference>
<dbReference type="AlphaFoldDB" id="T0XV70"/>
<gene>
    <name evidence="1" type="ORF">B1B_19492</name>
</gene>
<sequence length="67" mass="7382">MLPDELEIRKIALRNAYLHEGRADLGSVVNKIMGEYAEARAKGREVSALVSSVVKEINSRDKQKGNG</sequence>
<name>T0XV70_9ZZZZ</name>
<reference evidence="1" key="1">
    <citation type="submission" date="2013-08" db="EMBL/GenBank/DDBJ databases">
        <authorList>
            <person name="Mendez C."/>
            <person name="Richter M."/>
            <person name="Ferrer M."/>
            <person name="Sanchez J."/>
        </authorList>
    </citation>
    <scope>NUCLEOTIDE SEQUENCE</scope>
</reference>
<organism evidence="1">
    <name type="scientific">mine drainage metagenome</name>
    <dbReference type="NCBI Taxonomy" id="410659"/>
    <lineage>
        <taxon>unclassified sequences</taxon>
        <taxon>metagenomes</taxon>
        <taxon>ecological metagenomes</taxon>
    </lineage>
</organism>
<proteinExistence type="predicted"/>
<evidence type="ECO:0000313" key="1">
    <source>
        <dbReference type="EMBL" id="EQD26696.1"/>
    </source>
</evidence>
<comment type="caution">
    <text evidence="1">The sequence shown here is derived from an EMBL/GenBank/DDBJ whole genome shotgun (WGS) entry which is preliminary data.</text>
</comment>
<dbReference type="EMBL" id="AUZY01013088">
    <property type="protein sequence ID" value="EQD26696.1"/>
    <property type="molecule type" value="Genomic_DNA"/>
</dbReference>
<protein>
    <submittedName>
        <fullName evidence="1">Uncharacterized protein</fullName>
    </submittedName>
</protein>
<accession>T0XV70</accession>